<dbReference type="CDD" id="cd00156">
    <property type="entry name" value="REC"/>
    <property type="match status" value="1"/>
</dbReference>
<dbReference type="Gene3D" id="3.40.50.2300">
    <property type="match status" value="1"/>
</dbReference>
<dbReference type="AlphaFoldDB" id="A0A0S6VQ21"/>
<dbReference type="InterPro" id="IPR011006">
    <property type="entry name" value="CheY-like_superfamily"/>
</dbReference>
<evidence type="ECO:0000313" key="2">
    <source>
        <dbReference type="Proteomes" id="UP000030700"/>
    </source>
</evidence>
<organism evidence="1 2">
    <name type="scientific">Candidatus Moduliflexus flocculans</name>
    <dbReference type="NCBI Taxonomy" id="1499966"/>
    <lineage>
        <taxon>Bacteria</taxon>
        <taxon>Candidatus Moduliflexota</taxon>
        <taxon>Candidatus Moduliflexia</taxon>
        <taxon>Candidatus Moduliflexales</taxon>
        <taxon>Candidatus Moduliflexaceae</taxon>
    </lineage>
</organism>
<gene>
    <name evidence="1" type="ORF">U14_00407</name>
</gene>
<reference evidence="1 2" key="1">
    <citation type="journal article" date="2015" name="PeerJ">
        <title>First genomic representation of candidate bacterial phylum KSB3 points to enhanced environmental sensing as a trigger of wastewater bulking.</title>
        <authorList>
            <person name="Sekiguchi Y."/>
            <person name="Ohashi A."/>
            <person name="Parks D.H."/>
            <person name="Yamauchi T."/>
            <person name="Tyson G.W."/>
            <person name="Hugenholtz P."/>
        </authorList>
    </citation>
    <scope>NUCLEOTIDE SEQUENCE [LARGE SCALE GENOMIC DNA]</scope>
</reference>
<name>A0A0S6VQ21_9BACT</name>
<proteinExistence type="predicted"/>
<keyword evidence="2" id="KW-1185">Reference proteome</keyword>
<accession>A0A0S6VQ21</accession>
<dbReference type="Proteomes" id="UP000030700">
    <property type="component" value="Unassembled WGS sequence"/>
</dbReference>
<dbReference type="STRING" id="1499966.U14_00407"/>
<dbReference type="HOGENOM" id="CLU_592727_0_0_0"/>
<dbReference type="SUPFAM" id="SSF52172">
    <property type="entry name" value="CheY-like"/>
    <property type="match status" value="1"/>
</dbReference>
<evidence type="ECO:0000313" key="1">
    <source>
        <dbReference type="EMBL" id="GAK49189.1"/>
    </source>
</evidence>
<protein>
    <submittedName>
        <fullName evidence="1">Uncharacterized protein</fullName>
    </submittedName>
</protein>
<sequence>MKVAQNANRARQDLPVDRFNLLSVPIVSKFDAGEEFKIGNKWLERIAEKVPEIYASWLPEKVNIFDFLQVTKLPYKPYFSFGEELAVVKEGTNDPTGLGYAYESLAALLANKLENGNQLLDDRNAFIETATRKGRLLKSKKQARQVSMFADTDLLVIDDQESWRDLIIELFDNIYTCDVADCYEVALEKIHTKNYRVICTNLGIERAKPDSVEKGRSLLTVLKDQFPLTPVILLTGRLVGSPEAIKERYPNIKRIIYKGQQPFESTYQILEEFEEIIPKLIEKSLFNNRKSSINGTKMFTDTTILELLTTKTIKAVVPFLINQFSKLTYRINEEQLYKIQQKAQTAKTDQDVEDVKQFIQKVVPDANQIASVAAFTAWVEKEVDASFDDLPGVSELVVRVLREKKNSESNVLKKDRMLKMEAALKTEIKEFDDAYEIGDVGQREKRNLFDRMIKALDFIKD</sequence>
<dbReference type="EMBL" id="DF820455">
    <property type="protein sequence ID" value="GAK49189.1"/>
    <property type="molecule type" value="Genomic_DNA"/>
</dbReference>